<organism evidence="1 2">
    <name type="scientific">Aspergillus neoniger (strain CBS 115656)</name>
    <dbReference type="NCBI Taxonomy" id="1448310"/>
    <lineage>
        <taxon>Eukaryota</taxon>
        <taxon>Fungi</taxon>
        <taxon>Dikarya</taxon>
        <taxon>Ascomycota</taxon>
        <taxon>Pezizomycotina</taxon>
        <taxon>Eurotiomycetes</taxon>
        <taxon>Eurotiomycetidae</taxon>
        <taxon>Eurotiales</taxon>
        <taxon>Aspergillaceae</taxon>
        <taxon>Aspergillus</taxon>
        <taxon>Aspergillus subgen. Circumdati</taxon>
    </lineage>
</organism>
<protein>
    <submittedName>
        <fullName evidence="1">Uncharacterized protein</fullName>
    </submittedName>
</protein>
<accession>A0A318YV22</accession>
<reference evidence="1" key="1">
    <citation type="submission" date="2016-12" db="EMBL/GenBank/DDBJ databases">
        <title>The genomes of Aspergillus section Nigri reveals drivers in fungal speciation.</title>
        <authorList>
            <consortium name="DOE Joint Genome Institute"/>
            <person name="Vesth T.C."/>
            <person name="Nybo J."/>
            <person name="Theobald S."/>
            <person name="Brandl J."/>
            <person name="Frisvad J.C."/>
            <person name="Nielsen K.F."/>
            <person name="Lyhne E.K."/>
            <person name="Kogle M.E."/>
            <person name="Kuo A."/>
            <person name="Riley R."/>
            <person name="Clum A."/>
            <person name="Nolan M."/>
            <person name="Lipzen A."/>
            <person name="Salamov A."/>
            <person name="Henrissat B."/>
            <person name="Wiebenga A."/>
            <person name="De Vries R.P."/>
            <person name="Grigoriev I.V."/>
            <person name="Mortensen U.H."/>
            <person name="Andersen M.R."/>
            <person name="Baker S.E."/>
        </authorList>
    </citation>
    <scope>NUCLEOTIDE SEQUENCE [LARGE SCALE GENOMIC DNA]</scope>
    <source>
        <strain evidence="1">CBS 115656</strain>
    </source>
</reference>
<gene>
    <name evidence="1" type="ORF">BO87DRAFT_412788</name>
</gene>
<name>A0A318YV22_ASPNB</name>
<dbReference type="Proteomes" id="UP000247647">
    <property type="component" value="Unassembled WGS sequence"/>
</dbReference>
<evidence type="ECO:0000313" key="2">
    <source>
        <dbReference type="Proteomes" id="UP000247647"/>
    </source>
</evidence>
<sequence>MPKSTRDHRSTRRASSEQTRPRFFTTIIIGHLGFFHTKYLNGTWGSQEMMMKEMCHLKISHDIWVTTDYDSLISDPQAIRYVAKFMLQTGLLGQFSRVELDPDPDLDPSQEHVGLRAMGIGAEDAG</sequence>
<proteinExistence type="predicted"/>
<dbReference type="OrthoDB" id="4508874at2759"/>
<dbReference type="RefSeq" id="XP_025483622.1">
    <property type="nucleotide sequence ID" value="XM_025626523.1"/>
</dbReference>
<dbReference type="AlphaFoldDB" id="A0A318YV22"/>
<dbReference type="GeneID" id="37128979"/>
<keyword evidence="2" id="KW-1185">Reference proteome</keyword>
<evidence type="ECO:0000313" key="1">
    <source>
        <dbReference type="EMBL" id="PYH38144.1"/>
    </source>
</evidence>
<dbReference type="EMBL" id="KZ821448">
    <property type="protein sequence ID" value="PYH38144.1"/>
    <property type="molecule type" value="Genomic_DNA"/>
</dbReference>